<sequence>MSLVWADRLFMIAAMLAVCGSLGIALVGVWRPREGLDPRAVIRIRNHTGRAR</sequence>
<accession>A0ABV1LWM8</accession>
<feature type="transmembrane region" description="Helical" evidence="1">
    <location>
        <begin position="12"/>
        <end position="30"/>
    </location>
</feature>
<organism evidence="2 3">
    <name type="scientific">Paraburkholderia acidicola</name>
    <dbReference type="NCBI Taxonomy" id="1912599"/>
    <lineage>
        <taxon>Bacteria</taxon>
        <taxon>Pseudomonadati</taxon>
        <taxon>Pseudomonadota</taxon>
        <taxon>Betaproteobacteria</taxon>
        <taxon>Burkholderiales</taxon>
        <taxon>Burkholderiaceae</taxon>
        <taxon>Paraburkholderia</taxon>
    </lineage>
</organism>
<protein>
    <submittedName>
        <fullName evidence="2">Uncharacterized protein</fullName>
    </submittedName>
</protein>
<keyword evidence="3" id="KW-1185">Reference proteome</keyword>
<name>A0ABV1LWM8_9BURK</name>
<keyword evidence="1" id="KW-0812">Transmembrane</keyword>
<keyword evidence="1" id="KW-0472">Membrane</keyword>
<reference evidence="2 3" key="1">
    <citation type="journal article" date="2024" name="Chem. Sci.">
        <title>Discovery of a lagriamide polyketide by integrated genome mining, isotopic labeling, and untargeted metabolomics.</title>
        <authorList>
            <person name="Fergusson C.H."/>
            <person name="Saulog J."/>
            <person name="Paulo B.S."/>
            <person name="Wilson D.M."/>
            <person name="Liu D.Y."/>
            <person name="Morehouse N.J."/>
            <person name="Waterworth S."/>
            <person name="Barkei J."/>
            <person name="Gray C.A."/>
            <person name="Kwan J.C."/>
            <person name="Eustaquio A.S."/>
            <person name="Linington R.G."/>
        </authorList>
    </citation>
    <scope>NUCLEOTIDE SEQUENCE [LARGE SCALE GENOMIC DNA]</scope>
    <source>
        <strain evidence="2 3">RL17-338-BIF-B</strain>
    </source>
</reference>
<dbReference type="EMBL" id="JAOALG010000002">
    <property type="protein sequence ID" value="MEQ5843739.1"/>
    <property type="molecule type" value="Genomic_DNA"/>
</dbReference>
<evidence type="ECO:0000313" key="2">
    <source>
        <dbReference type="EMBL" id="MEQ5843739.1"/>
    </source>
</evidence>
<dbReference type="RefSeq" id="WP_349545347.1">
    <property type="nucleotide sequence ID" value="NZ_JAOALG010000002.1"/>
</dbReference>
<evidence type="ECO:0000313" key="3">
    <source>
        <dbReference type="Proteomes" id="UP001469089"/>
    </source>
</evidence>
<proteinExistence type="predicted"/>
<evidence type="ECO:0000256" key="1">
    <source>
        <dbReference type="SAM" id="Phobius"/>
    </source>
</evidence>
<dbReference type="Proteomes" id="UP001469089">
    <property type="component" value="Unassembled WGS sequence"/>
</dbReference>
<keyword evidence="1" id="KW-1133">Transmembrane helix</keyword>
<gene>
    <name evidence="2" type="ORF">N0A02_30225</name>
</gene>
<comment type="caution">
    <text evidence="2">The sequence shown here is derived from an EMBL/GenBank/DDBJ whole genome shotgun (WGS) entry which is preliminary data.</text>
</comment>